<accession>A0A346NPS7</accession>
<evidence type="ECO:0008006" key="3">
    <source>
        <dbReference type="Google" id="ProtNLM"/>
    </source>
</evidence>
<dbReference type="AlphaFoldDB" id="A0A346NPS7"/>
<keyword evidence="2" id="KW-1185">Reference proteome</keyword>
<gene>
    <name evidence="1" type="ORF">D0Y50_14920</name>
</gene>
<evidence type="ECO:0000313" key="2">
    <source>
        <dbReference type="Proteomes" id="UP000262073"/>
    </source>
</evidence>
<name>A0A346NPS7_9ALTE</name>
<dbReference type="EMBL" id="CP031769">
    <property type="protein sequence ID" value="AXR07534.1"/>
    <property type="molecule type" value="Genomic_DNA"/>
</dbReference>
<evidence type="ECO:0000313" key="1">
    <source>
        <dbReference type="EMBL" id="AXR07534.1"/>
    </source>
</evidence>
<protein>
    <recommendedName>
        <fullName evidence="3">DUF4123 domain-containing protein</fullName>
    </recommendedName>
</protein>
<proteinExistence type="predicted"/>
<dbReference type="KEGG" id="salm:D0Y50_14920"/>
<dbReference type="RefSeq" id="WP_117317686.1">
    <property type="nucleotide sequence ID" value="NZ_CP031769.1"/>
</dbReference>
<sequence>MCGLCIEPVSFKAWQQGQFDITRLENEPMFDTLLHAHAMTELTTTADGGLAYVARHAPDAALAPWLLLQAQQHFPLSAFQHQWLNKSFPRQLAEEQASALYQALSADFPLVHAWLTHHPATILCDHSTPSNALLDECEAFISTLCGGFWYEYSPPHPDNYFPAMQLTNAHQYSAGEAFEQLPLSLFVVTDLLLTHRPTCAVFQFVATMEFAASFESYVLAWRRRVAYHLLCSLDITHSSTLLSAMDMSVLYYLALRFSSTEANQYERQATLYTAIVNAIKHAGENDSLDKNAVLASLSLPPVQDKR</sequence>
<dbReference type="OrthoDB" id="10020665at2"/>
<organism evidence="1 2">
    <name type="scientific">Salinimonas sediminis</name>
    <dbReference type="NCBI Taxonomy" id="2303538"/>
    <lineage>
        <taxon>Bacteria</taxon>
        <taxon>Pseudomonadati</taxon>
        <taxon>Pseudomonadota</taxon>
        <taxon>Gammaproteobacteria</taxon>
        <taxon>Alteromonadales</taxon>
        <taxon>Alteromonadaceae</taxon>
        <taxon>Alteromonas/Salinimonas group</taxon>
        <taxon>Salinimonas</taxon>
    </lineage>
</organism>
<dbReference type="Proteomes" id="UP000262073">
    <property type="component" value="Chromosome"/>
</dbReference>
<reference evidence="1 2" key="1">
    <citation type="submission" date="2018-08" db="EMBL/GenBank/DDBJ databases">
        <title>Salinimonas sediminis sp. nov., a piezophilic bacterium isolated from a deep-sea sediment sample from the New Britain Trench.</title>
        <authorList>
            <person name="Cao J."/>
        </authorList>
    </citation>
    <scope>NUCLEOTIDE SEQUENCE [LARGE SCALE GENOMIC DNA]</scope>
    <source>
        <strain evidence="1 2">N102</strain>
    </source>
</reference>